<comment type="caution">
    <text evidence="15">The sequence shown here is derived from an EMBL/GenBank/DDBJ whole genome shotgun (WGS) entry which is preliminary data.</text>
</comment>
<evidence type="ECO:0000256" key="11">
    <source>
        <dbReference type="RuleBase" id="RU003822"/>
    </source>
</evidence>
<dbReference type="Pfam" id="PF17655">
    <property type="entry name" value="IRK_C"/>
    <property type="match status" value="1"/>
</dbReference>
<evidence type="ECO:0000256" key="2">
    <source>
        <dbReference type="ARBA" id="ARBA00022448"/>
    </source>
</evidence>
<evidence type="ECO:0000313" key="16">
    <source>
        <dbReference type="Proteomes" id="UP001178507"/>
    </source>
</evidence>
<reference evidence="15" key="1">
    <citation type="submission" date="2023-08" db="EMBL/GenBank/DDBJ databases">
        <authorList>
            <person name="Chen Y."/>
            <person name="Shah S."/>
            <person name="Dougan E. K."/>
            <person name="Thang M."/>
            <person name="Chan C."/>
        </authorList>
    </citation>
    <scope>NUCLEOTIDE SEQUENCE</scope>
</reference>
<dbReference type="InterPro" id="IPR016449">
    <property type="entry name" value="K_chnl_inward-rec_Kir"/>
</dbReference>
<feature type="transmembrane region" description="Helical" evidence="12">
    <location>
        <begin position="137"/>
        <end position="160"/>
    </location>
</feature>
<comment type="subcellular location">
    <subcellularLocation>
        <location evidence="1 11">Membrane</location>
        <topology evidence="1 11">Multi-pass membrane protein</topology>
    </subcellularLocation>
</comment>
<evidence type="ECO:0000256" key="3">
    <source>
        <dbReference type="ARBA" id="ARBA00022538"/>
    </source>
</evidence>
<evidence type="ECO:0000256" key="4">
    <source>
        <dbReference type="ARBA" id="ARBA00022692"/>
    </source>
</evidence>
<sequence>MQAVGGAMRLGSESDSEPGLCDCLVERSPRLLQRGMPRSRTRAAFRIKHCGLSGCEQFVRSDVFHYMANMPLRWLLPIYTLFYLFGWVVFAFWWQLAADGCEPKKLTFRRSFMLSLETMTTIGYGVADPFFDDCPEVIPLLIVQSLVGLLMDAIFLNLIYTRFSTAFTRASSIIFSDKIIAYSEDGFVKICFRICEVAKRPLIVDVVQMRLEQPCGDIADGKLFLSLPAKVIHRVNTESPLSQATDVGSLENFLDCLQSLDFVEVIAIVSGTCPITGSSLEARQSYTLSDIQYDCAFAPCVAIRDGTHRVDFTRFHETVPDIKFALIGLRCAEAIPAAVGMRVWQWSRLQQRPNLRNQQKDGHKRIQHSLLFLAGNILQADGE</sequence>
<evidence type="ECO:0000256" key="8">
    <source>
        <dbReference type="ARBA" id="ARBA00023065"/>
    </source>
</evidence>
<keyword evidence="4 11" id="KW-0812">Transmembrane</keyword>
<proteinExistence type="inferred from homology"/>
<feature type="domain" description="Potassium channel inwardly rectifying transmembrane" evidence="13">
    <location>
        <begin position="61"/>
        <end position="164"/>
    </location>
</feature>
<dbReference type="Proteomes" id="UP001178507">
    <property type="component" value="Unassembled WGS sequence"/>
</dbReference>
<dbReference type="SUPFAM" id="SSF81296">
    <property type="entry name" value="E set domains"/>
    <property type="match status" value="1"/>
</dbReference>
<keyword evidence="7 12" id="KW-1133">Transmembrane helix</keyword>
<evidence type="ECO:0000256" key="7">
    <source>
        <dbReference type="ARBA" id="ARBA00022989"/>
    </source>
</evidence>
<keyword evidence="2 11" id="KW-0813">Transport</keyword>
<keyword evidence="8 11" id="KW-0406">Ion transport</keyword>
<keyword evidence="3 11" id="KW-0633">Potassium transport</keyword>
<evidence type="ECO:0000256" key="5">
    <source>
        <dbReference type="ARBA" id="ARBA00022882"/>
    </source>
</evidence>
<dbReference type="PRINTS" id="PR01320">
    <property type="entry name" value="KIRCHANNEL"/>
</dbReference>
<keyword evidence="6 11" id="KW-0630">Potassium</keyword>
<dbReference type="InterPro" id="IPR013518">
    <property type="entry name" value="K_chnl_inward-rec_Kir_cyto"/>
</dbReference>
<protein>
    <submittedName>
        <fullName evidence="15">Uncharacterized protein</fullName>
    </submittedName>
</protein>
<dbReference type="PANTHER" id="PTHR11767">
    <property type="entry name" value="INWARD RECTIFIER POTASSIUM CHANNEL"/>
    <property type="match status" value="1"/>
</dbReference>
<keyword evidence="9 12" id="KW-0472">Membrane</keyword>
<evidence type="ECO:0000256" key="1">
    <source>
        <dbReference type="ARBA" id="ARBA00004141"/>
    </source>
</evidence>
<evidence type="ECO:0000256" key="10">
    <source>
        <dbReference type="ARBA" id="ARBA00023303"/>
    </source>
</evidence>
<dbReference type="EMBL" id="CAUJNA010001820">
    <property type="protein sequence ID" value="CAJ1389176.1"/>
    <property type="molecule type" value="Genomic_DNA"/>
</dbReference>
<evidence type="ECO:0000259" key="13">
    <source>
        <dbReference type="Pfam" id="PF01007"/>
    </source>
</evidence>
<dbReference type="GO" id="GO:0005242">
    <property type="term" value="F:inward rectifier potassium channel activity"/>
    <property type="evidence" value="ECO:0007669"/>
    <property type="project" value="InterPro"/>
</dbReference>
<accession>A0AA36N3E6</accession>
<dbReference type="InterPro" id="IPR040445">
    <property type="entry name" value="Kir_TM"/>
</dbReference>
<dbReference type="GO" id="GO:0034702">
    <property type="term" value="C:monoatomic ion channel complex"/>
    <property type="evidence" value="ECO:0007669"/>
    <property type="project" value="UniProtKB-KW"/>
</dbReference>
<evidence type="ECO:0000256" key="9">
    <source>
        <dbReference type="ARBA" id="ARBA00023136"/>
    </source>
</evidence>
<dbReference type="GO" id="GO:0005886">
    <property type="term" value="C:plasma membrane"/>
    <property type="evidence" value="ECO:0007669"/>
    <property type="project" value="TreeGrafter"/>
</dbReference>
<keyword evidence="16" id="KW-1185">Reference proteome</keyword>
<keyword evidence="10 11" id="KW-0407">Ion channel</keyword>
<dbReference type="Gene3D" id="2.60.40.1400">
    <property type="entry name" value="G protein-activated inward rectifier potassium channel 1"/>
    <property type="match status" value="1"/>
</dbReference>
<dbReference type="InterPro" id="IPR041647">
    <property type="entry name" value="IRK_C"/>
</dbReference>
<evidence type="ECO:0000256" key="12">
    <source>
        <dbReference type="SAM" id="Phobius"/>
    </source>
</evidence>
<feature type="domain" description="Inward rectifier potassium channel C-terminal" evidence="14">
    <location>
        <begin position="217"/>
        <end position="319"/>
    </location>
</feature>
<organism evidence="15 16">
    <name type="scientific">Effrenium voratum</name>
    <dbReference type="NCBI Taxonomy" id="2562239"/>
    <lineage>
        <taxon>Eukaryota</taxon>
        <taxon>Sar</taxon>
        <taxon>Alveolata</taxon>
        <taxon>Dinophyceae</taxon>
        <taxon>Suessiales</taxon>
        <taxon>Symbiodiniaceae</taxon>
        <taxon>Effrenium</taxon>
    </lineage>
</organism>
<feature type="transmembrane region" description="Helical" evidence="12">
    <location>
        <begin position="74"/>
        <end position="94"/>
    </location>
</feature>
<name>A0AA36N3E6_9DINO</name>
<evidence type="ECO:0000313" key="15">
    <source>
        <dbReference type="EMBL" id="CAJ1389176.1"/>
    </source>
</evidence>
<keyword evidence="5 11" id="KW-0851">Voltage-gated channel</keyword>
<dbReference type="Gene3D" id="1.10.287.70">
    <property type="match status" value="1"/>
</dbReference>
<dbReference type="InterPro" id="IPR014756">
    <property type="entry name" value="Ig_E-set"/>
</dbReference>
<dbReference type="SUPFAM" id="SSF81324">
    <property type="entry name" value="Voltage-gated potassium channels"/>
    <property type="match status" value="1"/>
</dbReference>
<dbReference type="AlphaFoldDB" id="A0AA36N3E6"/>
<gene>
    <name evidence="15" type="ORF">EVOR1521_LOCUS14851</name>
</gene>
<dbReference type="GO" id="GO:0034765">
    <property type="term" value="P:regulation of monoatomic ion transmembrane transport"/>
    <property type="evidence" value="ECO:0007669"/>
    <property type="project" value="TreeGrafter"/>
</dbReference>
<dbReference type="Pfam" id="PF01007">
    <property type="entry name" value="IRK"/>
    <property type="match status" value="1"/>
</dbReference>
<dbReference type="GO" id="GO:1990573">
    <property type="term" value="P:potassium ion import across plasma membrane"/>
    <property type="evidence" value="ECO:0007669"/>
    <property type="project" value="TreeGrafter"/>
</dbReference>
<evidence type="ECO:0000256" key="6">
    <source>
        <dbReference type="ARBA" id="ARBA00022958"/>
    </source>
</evidence>
<evidence type="ECO:0000259" key="14">
    <source>
        <dbReference type="Pfam" id="PF17655"/>
    </source>
</evidence>
<comment type="similarity">
    <text evidence="11">Belongs to the inward rectifier-type potassium channel (TC 1.A.2.1) family.</text>
</comment>